<accession>A0A520MWP9</accession>
<keyword evidence="5" id="KW-0949">S-adenosyl-L-methionine</keyword>
<dbReference type="GO" id="GO:0071424">
    <property type="term" value="F:rRNA (cytosine-N4-)-methyltransferase activity"/>
    <property type="evidence" value="ECO:0007669"/>
    <property type="project" value="TreeGrafter"/>
</dbReference>
<reference evidence="6 7" key="1">
    <citation type="submission" date="2019-02" db="EMBL/GenBank/DDBJ databases">
        <title>Prokaryotic population dynamics and viral predation in marine succession experiment using metagenomics: the confinement effect.</title>
        <authorList>
            <person name="Haro-Moreno J.M."/>
            <person name="Rodriguez-Valera F."/>
            <person name="Lopez-Perez M."/>
        </authorList>
    </citation>
    <scope>NUCLEOTIDE SEQUENCE [LARGE SCALE GENOMIC DNA]</scope>
    <source>
        <strain evidence="6">MED-G161</strain>
    </source>
</reference>
<dbReference type="AlphaFoldDB" id="A0A520MWP9"/>
<evidence type="ECO:0000313" key="7">
    <source>
        <dbReference type="Proteomes" id="UP000315498"/>
    </source>
</evidence>
<organism evidence="6 7">
    <name type="scientific">SAR86 cluster bacterium</name>
    <dbReference type="NCBI Taxonomy" id="2030880"/>
    <lineage>
        <taxon>Bacteria</taxon>
        <taxon>Pseudomonadati</taxon>
        <taxon>Pseudomonadota</taxon>
        <taxon>Gammaproteobacteria</taxon>
        <taxon>SAR86 cluster</taxon>
    </lineage>
</organism>
<protein>
    <submittedName>
        <fullName evidence="6">16S rRNA (Cytosine(1402)-N(4))-methyltransferase</fullName>
        <ecNumber evidence="6">2.1.1.199</ecNumber>
    </submittedName>
</protein>
<dbReference type="InterPro" id="IPR029063">
    <property type="entry name" value="SAM-dependent_MTases_sf"/>
</dbReference>
<dbReference type="InterPro" id="IPR002903">
    <property type="entry name" value="RsmH"/>
</dbReference>
<gene>
    <name evidence="6" type="primary">mraW</name>
    <name evidence="6" type="ORF">EVA94_00005</name>
</gene>
<name>A0A520MWP9_9GAMM</name>
<dbReference type="PANTHER" id="PTHR11265">
    <property type="entry name" value="S-ADENOSYL-METHYLTRANSFERASE MRAW"/>
    <property type="match status" value="1"/>
</dbReference>
<evidence type="ECO:0000313" key="6">
    <source>
        <dbReference type="EMBL" id="RZO25643.1"/>
    </source>
</evidence>
<dbReference type="EC" id="2.1.1.199" evidence="6"/>
<dbReference type="Gene3D" id="3.40.50.150">
    <property type="entry name" value="Vaccinia Virus protein VP39"/>
    <property type="match status" value="1"/>
</dbReference>
<comment type="similarity">
    <text evidence="1">Belongs to the methyltransferase superfamily. RsmH family.</text>
</comment>
<evidence type="ECO:0000256" key="4">
    <source>
        <dbReference type="ARBA" id="ARBA00022679"/>
    </source>
</evidence>
<dbReference type="Pfam" id="PF01795">
    <property type="entry name" value="Methyltransf_5"/>
    <property type="match status" value="1"/>
</dbReference>
<evidence type="ECO:0000256" key="1">
    <source>
        <dbReference type="ARBA" id="ARBA00010396"/>
    </source>
</evidence>
<evidence type="ECO:0000256" key="5">
    <source>
        <dbReference type="ARBA" id="ARBA00022691"/>
    </source>
</evidence>
<dbReference type="SUPFAM" id="SSF81799">
    <property type="entry name" value="Putative methyltransferase TM0872, insert domain"/>
    <property type="match status" value="1"/>
</dbReference>
<evidence type="ECO:0000256" key="3">
    <source>
        <dbReference type="ARBA" id="ARBA00022603"/>
    </source>
</evidence>
<sequence length="139" mass="16157">AIIAERAKNLITKTSQLSKIIQQIYPEKKNKNHPATKCFQAFRIFINKELEEFELSLDAAKQVIRKNGIIVTIAFHSLEDSIIKNFFNPSFTSFPKDIPLNNIEDKSFRCIAKKIRPSDEEIYKNPRSRSAIMRVFQKI</sequence>
<comment type="caution">
    <text evidence="6">The sequence shown here is derived from an EMBL/GenBank/DDBJ whole genome shotgun (WGS) entry which is preliminary data.</text>
</comment>
<keyword evidence="3 6" id="KW-0489">Methyltransferase</keyword>
<keyword evidence="2" id="KW-0698">rRNA processing</keyword>
<dbReference type="InterPro" id="IPR023397">
    <property type="entry name" value="SAM-dep_MeTrfase_MraW_recog"/>
</dbReference>
<evidence type="ECO:0000256" key="2">
    <source>
        <dbReference type="ARBA" id="ARBA00022552"/>
    </source>
</evidence>
<dbReference type="SUPFAM" id="SSF53335">
    <property type="entry name" value="S-adenosyl-L-methionine-dependent methyltransferases"/>
    <property type="match status" value="1"/>
</dbReference>
<dbReference type="EMBL" id="SHBG01000001">
    <property type="protein sequence ID" value="RZO25643.1"/>
    <property type="molecule type" value="Genomic_DNA"/>
</dbReference>
<dbReference type="Proteomes" id="UP000315498">
    <property type="component" value="Unassembled WGS sequence"/>
</dbReference>
<dbReference type="GO" id="GO:0070475">
    <property type="term" value="P:rRNA base methylation"/>
    <property type="evidence" value="ECO:0007669"/>
    <property type="project" value="TreeGrafter"/>
</dbReference>
<dbReference type="PANTHER" id="PTHR11265:SF0">
    <property type="entry name" value="12S RRNA N4-METHYLCYTIDINE METHYLTRANSFERASE"/>
    <property type="match status" value="1"/>
</dbReference>
<proteinExistence type="inferred from homology"/>
<keyword evidence="4 6" id="KW-0808">Transferase</keyword>
<feature type="non-terminal residue" evidence="6">
    <location>
        <position position="1"/>
    </location>
</feature>